<dbReference type="InterPro" id="IPR018060">
    <property type="entry name" value="HTH_AraC"/>
</dbReference>
<dbReference type="SUPFAM" id="SSF46689">
    <property type="entry name" value="Homeodomain-like"/>
    <property type="match status" value="2"/>
</dbReference>
<dbReference type="GO" id="GO:0003700">
    <property type="term" value="F:DNA-binding transcription factor activity"/>
    <property type="evidence" value="ECO:0007669"/>
    <property type="project" value="InterPro"/>
</dbReference>
<dbReference type="RefSeq" id="WP_067759279.1">
    <property type="nucleotide sequence ID" value="NZ_LT907988.1"/>
</dbReference>
<feature type="domain" description="HTH araC/xylS-type" evidence="4">
    <location>
        <begin position="239"/>
        <end position="337"/>
    </location>
</feature>
<dbReference type="GO" id="GO:0043565">
    <property type="term" value="F:sequence-specific DNA binding"/>
    <property type="evidence" value="ECO:0007669"/>
    <property type="project" value="InterPro"/>
</dbReference>
<name>A0A1C3K845_9BURK</name>
<keyword evidence="1" id="KW-0805">Transcription regulation</keyword>
<dbReference type="EMBL" id="LT907988">
    <property type="protein sequence ID" value="SOE48132.1"/>
    <property type="molecule type" value="Genomic_DNA"/>
</dbReference>
<dbReference type="STRING" id="1851544.ODI_02429"/>
<dbReference type="PROSITE" id="PS00041">
    <property type="entry name" value="HTH_ARAC_FAMILY_1"/>
    <property type="match status" value="1"/>
</dbReference>
<protein>
    <submittedName>
        <fullName evidence="5">Transcriptional regulator, AraC family</fullName>
    </submittedName>
</protein>
<dbReference type="PANTHER" id="PTHR47893">
    <property type="entry name" value="REGULATORY PROTEIN PCHR"/>
    <property type="match status" value="1"/>
</dbReference>
<dbReference type="AlphaFoldDB" id="A0A1C3K845"/>
<proteinExistence type="predicted"/>
<dbReference type="InterPro" id="IPR053142">
    <property type="entry name" value="PchR_regulatory_protein"/>
</dbReference>
<dbReference type="InterPro" id="IPR018062">
    <property type="entry name" value="HTH_AraC-typ_CS"/>
</dbReference>
<dbReference type="EMBL" id="FLRC01000054">
    <property type="protein sequence ID" value="SBT27527.1"/>
    <property type="molecule type" value="Genomic_DNA"/>
</dbReference>
<dbReference type="Pfam" id="PF12833">
    <property type="entry name" value="HTH_18"/>
    <property type="match status" value="1"/>
</dbReference>
<keyword evidence="7" id="KW-1185">Reference proteome</keyword>
<evidence type="ECO:0000313" key="7">
    <source>
        <dbReference type="Proteomes" id="UP000078558"/>
    </source>
</evidence>
<evidence type="ECO:0000256" key="3">
    <source>
        <dbReference type="ARBA" id="ARBA00023163"/>
    </source>
</evidence>
<gene>
    <name evidence="5" type="ORF">ODI_02429</name>
    <name evidence="6" type="ORF">ODI_R1254</name>
</gene>
<dbReference type="Proteomes" id="UP000078558">
    <property type="component" value="Chromosome I"/>
</dbReference>
<dbReference type="KEGG" id="odi:ODI_R1254"/>
<evidence type="ECO:0000256" key="2">
    <source>
        <dbReference type="ARBA" id="ARBA00023125"/>
    </source>
</evidence>
<dbReference type="Gene3D" id="1.10.10.60">
    <property type="entry name" value="Homeodomain-like"/>
    <property type="match status" value="1"/>
</dbReference>
<sequence>MPELRPDTAHQRASVPAERLRTLAAHAAVNYSVSVPAIDRPVLDGVFDTTVLPSGLIVHRVDARDLQGSQVKAVLKEGLRIAMVVGGRADVCFGDLSLQLGPAARPAQPVQGTMIAVARPDQFRRCGMRGTIERTVSITVPWPWLDTWLARGANGPAIRAFAREHLAVRSWTLSPQAVATVEQMLMPAIAVPTLWNLYLESRALGLLAEAFAAWETEPGPTVASEPNARLRPRDVQRMAQLRAWLDSGEADALSLEAIACHACMSVNTLQRHFRAAWGRTVFDYLRDAKLERARVALEQQGMSVAQAAWQAGYTSAANFSTAFRRRYGVAPGHVRASQ</sequence>
<dbReference type="PANTHER" id="PTHR47893:SF1">
    <property type="entry name" value="REGULATORY PROTEIN PCHR"/>
    <property type="match status" value="1"/>
</dbReference>
<evidence type="ECO:0000313" key="6">
    <source>
        <dbReference type="EMBL" id="SOE48132.1"/>
    </source>
</evidence>
<keyword evidence="3" id="KW-0804">Transcription</keyword>
<reference evidence="5 7" key="1">
    <citation type="submission" date="2016-06" db="EMBL/GenBank/DDBJ databases">
        <authorList>
            <person name="Kjaerup R.B."/>
            <person name="Dalgaard T.S."/>
            <person name="Juul-Madsen H.R."/>
        </authorList>
    </citation>
    <scope>NUCLEOTIDE SEQUENCE [LARGE SCALE GENOMIC DNA]</scope>
    <source>
        <strain evidence="5">Orrdi1</strain>
    </source>
</reference>
<accession>A0A1C3K845</accession>
<keyword evidence="2" id="KW-0238">DNA-binding</keyword>
<evidence type="ECO:0000256" key="1">
    <source>
        <dbReference type="ARBA" id="ARBA00023015"/>
    </source>
</evidence>
<dbReference type="PROSITE" id="PS01124">
    <property type="entry name" value="HTH_ARAC_FAMILY_2"/>
    <property type="match status" value="1"/>
</dbReference>
<dbReference type="SMART" id="SM00342">
    <property type="entry name" value="HTH_ARAC"/>
    <property type="match status" value="1"/>
</dbReference>
<evidence type="ECO:0000313" key="5">
    <source>
        <dbReference type="EMBL" id="SBT27527.1"/>
    </source>
</evidence>
<evidence type="ECO:0000259" key="4">
    <source>
        <dbReference type="PROSITE" id="PS01124"/>
    </source>
</evidence>
<reference evidence="6 7" key="2">
    <citation type="submission" date="2017-08" db="EMBL/GenBank/DDBJ databases">
        <authorList>
            <person name="de Groot N.N."/>
        </authorList>
    </citation>
    <scope>NUCLEOTIDE SEQUENCE [LARGE SCALE GENOMIC DNA]</scope>
    <source>
        <strain evidence="6">Orrdi1</strain>
    </source>
</reference>
<dbReference type="InterPro" id="IPR009057">
    <property type="entry name" value="Homeodomain-like_sf"/>
</dbReference>
<organism evidence="5 7">
    <name type="scientific">Orrella dioscoreae</name>
    <dbReference type="NCBI Taxonomy" id="1851544"/>
    <lineage>
        <taxon>Bacteria</taxon>
        <taxon>Pseudomonadati</taxon>
        <taxon>Pseudomonadota</taxon>
        <taxon>Betaproteobacteria</taxon>
        <taxon>Burkholderiales</taxon>
        <taxon>Alcaligenaceae</taxon>
        <taxon>Orrella</taxon>
    </lineage>
</organism>